<feature type="domain" description="BioF2-like acetyltransferase" evidence="1">
    <location>
        <begin position="162"/>
        <end position="294"/>
    </location>
</feature>
<evidence type="ECO:0000313" key="2">
    <source>
        <dbReference type="EMBL" id="CUS32568.1"/>
    </source>
</evidence>
<dbReference type="RefSeq" id="WP_090743718.1">
    <property type="nucleotide sequence ID" value="NZ_CZQA01000001.1"/>
</dbReference>
<dbReference type="Pfam" id="PF13480">
    <property type="entry name" value="Acetyltransf_6"/>
    <property type="match status" value="1"/>
</dbReference>
<reference evidence="2 3" key="1">
    <citation type="submission" date="2015-10" db="EMBL/GenBank/DDBJ databases">
        <authorList>
            <person name="Gilbert D.G."/>
        </authorList>
    </citation>
    <scope>NUCLEOTIDE SEQUENCE [LARGE SCALE GENOMIC DNA]</scope>
    <source>
        <strain evidence="2">COMA1</strain>
    </source>
</reference>
<dbReference type="InterPro" id="IPR038740">
    <property type="entry name" value="BioF2-like_GNAT_dom"/>
</dbReference>
<dbReference type="SUPFAM" id="SSF55729">
    <property type="entry name" value="Acyl-CoA N-acyltransferases (Nat)"/>
    <property type="match status" value="1"/>
</dbReference>
<dbReference type="STRING" id="1742972.COMA1_10691"/>
<proteinExistence type="predicted"/>
<sequence>MGTDRDMFHLLNAAIPAQRAQWLDLWHLWPLQDVVAHPGYVELFARPGDQVICAAQRGLESGILFPLIVRPLWAEPWGRGEGEICDLVSAYGYGGPFGWGPYNVESFWSEFEQWVQAIRAVSLFTRFSLFKDQLIPFYGDTVVKGPCVIVSLETPADMLLRSYEKSVRENVRQAERAGVILEPDPECRRLDEFLTVYYSTMDRLGALPMYYFQKSFFERLIAQVPNRVALFHALHNQRIVSSELLLISANHLYSFLAGTLEEGYRCRANPLLRHGVHLWGQAQGKQQVVLGGGYSGQDSLLRFKQQFARNGNVPFTVGAQILNRHLYQTLIDKRAAWEREQGNNWSPADGFFPAYRG</sequence>
<dbReference type="AlphaFoldDB" id="A0A0S4L7J0"/>
<protein>
    <recommendedName>
        <fullName evidence="1">BioF2-like acetyltransferase domain-containing protein</fullName>
    </recommendedName>
</protein>
<evidence type="ECO:0000313" key="3">
    <source>
        <dbReference type="Proteomes" id="UP000199032"/>
    </source>
</evidence>
<dbReference type="OrthoDB" id="9785911at2"/>
<accession>A0A0S4L7J0</accession>
<dbReference type="Gene3D" id="3.40.630.30">
    <property type="match status" value="1"/>
</dbReference>
<dbReference type="EMBL" id="CZQA01000001">
    <property type="protein sequence ID" value="CUS32568.1"/>
    <property type="molecule type" value="Genomic_DNA"/>
</dbReference>
<dbReference type="InterPro" id="IPR016181">
    <property type="entry name" value="Acyl_CoA_acyltransferase"/>
</dbReference>
<dbReference type="Proteomes" id="UP000199032">
    <property type="component" value="Unassembled WGS sequence"/>
</dbReference>
<evidence type="ECO:0000259" key="1">
    <source>
        <dbReference type="Pfam" id="PF13480"/>
    </source>
</evidence>
<keyword evidence="3" id="KW-1185">Reference proteome</keyword>
<name>A0A0S4L7J0_9BACT</name>
<gene>
    <name evidence="2" type="ORF">COMA1_10691</name>
</gene>
<organism evidence="2 3">
    <name type="scientific">Candidatus Nitrospira nitrosa</name>
    <dbReference type="NCBI Taxonomy" id="1742972"/>
    <lineage>
        <taxon>Bacteria</taxon>
        <taxon>Pseudomonadati</taxon>
        <taxon>Nitrospirota</taxon>
        <taxon>Nitrospiria</taxon>
        <taxon>Nitrospirales</taxon>
        <taxon>Nitrospiraceae</taxon>
        <taxon>Nitrospira</taxon>
    </lineage>
</organism>